<name>K4JUN4_9CAUD</name>
<dbReference type="OrthoDB" id="16518at10239"/>
<organism evidence="1 2">
    <name type="scientific">Caulobacter phage CcrColossus</name>
    <dbReference type="NCBI Taxonomy" id="1211640"/>
    <lineage>
        <taxon>Viruses</taxon>
        <taxon>Duplodnaviria</taxon>
        <taxon>Heunggongvirae</taxon>
        <taxon>Uroviricota</taxon>
        <taxon>Caudoviricetes</taxon>
        <taxon>Jeanschmidtviridae</taxon>
        <taxon>Colossusvirus</taxon>
        <taxon>Colossusvirus colossus</taxon>
    </lineage>
</organism>
<accession>K4JUN4</accession>
<gene>
    <name evidence="1" type="ORF">CcrColossus_gp190</name>
</gene>
<dbReference type="EMBL" id="JX100810">
    <property type="protein sequence ID" value="AFU88060.1"/>
    <property type="molecule type" value="Genomic_DNA"/>
</dbReference>
<dbReference type="Gene3D" id="1.10.1670.10">
    <property type="entry name" value="Helix-hairpin-Helix base-excision DNA repair enzymes (C-terminal)"/>
    <property type="match status" value="1"/>
</dbReference>
<dbReference type="KEGG" id="vg:13995118"/>
<dbReference type="GO" id="GO:0003824">
    <property type="term" value="F:catalytic activity"/>
    <property type="evidence" value="ECO:0007669"/>
    <property type="project" value="InterPro"/>
</dbReference>
<dbReference type="InterPro" id="IPR011257">
    <property type="entry name" value="DNA_glycosylase"/>
</dbReference>
<dbReference type="InterPro" id="IPR023170">
    <property type="entry name" value="HhH_base_excis_C"/>
</dbReference>
<dbReference type="GeneID" id="13995118"/>
<dbReference type="SUPFAM" id="SSF48150">
    <property type="entry name" value="DNA-glycosylase"/>
    <property type="match status" value="1"/>
</dbReference>
<keyword evidence="2" id="KW-1185">Reference proteome</keyword>
<sequence length="189" mass="21534">MIDPADVIKYDRTDAELEEFWLFCTVVAGKTAATQARLLENFIRSLPPYERPFDAMARSWTDGELMERLQESRLGQYSRLHRCFVESLKLDLRNDPLEAFEAIHGVGPKTARMFLMHSRPDQRLAAIDTHVLKHLRANGVEAPLVTPGSAREYRRLELEFLTLADAAGQTPSDYDLAVWKSYQRLPAAA</sequence>
<protein>
    <submittedName>
        <fullName evidence="1">Uncharacterized protein</fullName>
    </submittedName>
</protein>
<dbReference type="GO" id="GO:0006281">
    <property type="term" value="P:DNA repair"/>
    <property type="evidence" value="ECO:0007669"/>
    <property type="project" value="InterPro"/>
</dbReference>
<evidence type="ECO:0000313" key="2">
    <source>
        <dbReference type="Proteomes" id="UP000000463"/>
    </source>
</evidence>
<reference evidence="1 2" key="1">
    <citation type="journal article" date="2012" name="BMC Genomics">
        <title>The Caulobacter crescentus phage phiCbK: genomics of a canonical phage.</title>
        <authorList>
            <person name="Gill J.J."/>
            <person name="Berry J.D."/>
            <person name="Russell W.K."/>
            <person name="Lessor L."/>
            <person name="Escobar Garcia D.A."/>
            <person name="Hernandez D."/>
            <person name="Kane A."/>
            <person name="Keene J."/>
            <person name="Maddox M."/>
            <person name="Martin R."/>
            <person name="Mohan S."/>
            <person name="Thorn A.M."/>
            <person name="Russell D.H."/>
            <person name="Young R."/>
        </authorList>
    </citation>
    <scope>NUCLEOTIDE SEQUENCE [LARGE SCALE GENOMIC DNA]</scope>
</reference>
<dbReference type="RefSeq" id="YP_006988424.1">
    <property type="nucleotide sequence ID" value="NC_019406.1"/>
</dbReference>
<evidence type="ECO:0000313" key="1">
    <source>
        <dbReference type="EMBL" id="AFU88060.1"/>
    </source>
</evidence>
<proteinExistence type="predicted"/>
<dbReference type="Proteomes" id="UP000000463">
    <property type="component" value="Segment"/>
</dbReference>